<dbReference type="Proteomes" id="UP000001072">
    <property type="component" value="Unassembled WGS sequence"/>
</dbReference>
<dbReference type="GeneID" id="18936887"/>
<dbReference type="RefSeq" id="XP_007406405.1">
    <property type="nucleotide sequence ID" value="XM_007406343.1"/>
</dbReference>
<feature type="compositionally biased region" description="Polar residues" evidence="1">
    <location>
        <begin position="188"/>
        <end position="211"/>
    </location>
</feature>
<evidence type="ECO:0000256" key="1">
    <source>
        <dbReference type="SAM" id="MobiDB-lite"/>
    </source>
</evidence>
<dbReference type="AlphaFoldDB" id="F4RB23"/>
<evidence type="ECO:0000313" key="3">
    <source>
        <dbReference type="Proteomes" id="UP000001072"/>
    </source>
</evidence>
<evidence type="ECO:0000313" key="2">
    <source>
        <dbReference type="EMBL" id="EGG10104.1"/>
    </source>
</evidence>
<dbReference type="KEGG" id="mlr:MELLADRAFT_94452"/>
<accession>F4RB23</accession>
<dbReference type="EMBL" id="GL883095">
    <property type="protein sequence ID" value="EGG10104.1"/>
    <property type="molecule type" value="Genomic_DNA"/>
</dbReference>
<dbReference type="VEuPathDB" id="FungiDB:MELLADRAFT_94452"/>
<gene>
    <name evidence="2" type="ORF">MELLADRAFT_94452</name>
</gene>
<organism evidence="3">
    <name type="scientific">Melampsora larici-populina (strain 98AG31 / pathotype 3-4-7)</name>
    <name type="common">Poplar leaf rust fungus</name>
    <dbReference type="NCBI Taxonomy" id="747676"/>
    <lineage>
        <taxon>Eukaryota</taxon>
        <taxon>Fungi</taxon>
        <taxon>Dikarya</taxon>
        <taxon>Basidiomycota</taxon>
        <taxon>Pucciniomycotina</taxon>
        <taxon>Pucciniomycetes</taxon>
        <taxon>Pucciniales</taxon>
        <taxon>Melampsoraceae</taxon>
        <taxon>Melampsora</taxon>
    </lineage>
</organism>
<feature type="region of interest" description="Disordered" evidence="1">
    <location>
        <begin position="111"/>
        <end position="132"/>
    </location>
</feature>
<feature type="region of interest" description="Disordered" evidence="1">
    <location>
        <begin position="157"/>
        <end position="211"/>
    </location>
</feature>
<sequence length="473" mass="52068">MEDAQDDDQYFKSTFVRVDPSQPIKLPTKAFDLAGFYCPPCLALGLMTPMKYICVKNSMWTVACGITLPPQQPGQPKPRGHFYWTWALPQLVYEIAMTNAGHWPVVPFPQPSKAPSKVPRSSGSGQSTTKQGGVLCTGVEARSSCCKTHGVQQCTAKRHNNPAPEQAPPAEPEMPHPFMNRSAPQPPATSRSQPTSTLSTHTKLPHQSVQTGGRIAHTCTAQQLAGFIEMCYQRDQEMSTIKQIEANENNVVNVIAWLKADEDPRTPHLQKDYLWANGHKHWTYGAQSSKVGIFVKLQGIESDNCPRLNWFLYSTYTSDDPTASNPPSPSCPCVASTSETSGIDASPPAPREDEDSKREDKVNYVGKLISQPVPSVSQPPPPSPMLSQPGARVTGATSVASQPQPKQPVIPHVQQQTFNPHVQACWPVLEAPVQDLKVWINLTRTTKLNRMQAWKVSFGNQSKQVESTIHCYG</sequence>
<reference evidence="3" key="1">
    <citation type="journal article" date="2011" name="Proc. Natl. Acad. Sci. U.S.A.">
        <title>Obligate biotrophy features unraveled by the genomic analysis of rust fungi.</title>
        <authorList>
            <person name="Duplessis S."/>
            <person name="Cuomo C.A."/>
            <person name="Lin Y.-C."/>
            <person name="Aerts A."/>
            <person name="Tisserant E."/>
            <person name="Veneault-Fourrey C."/>
            <person name="Joly D.L."/>
            <person name="Hacquard S."/>
            <person name="Amselem J."/>
            <person name="Cantarel B.L."/>
            <person name="Chiu R."/>
            <person name="Coutinho P.M."/>
            <person name="Feau N."/>
            <person name="Field M."/>
            <person name="Frey P."/>
            <person name="Gelhaye E."/>
            <person name="Goldberg J."/>
            <person name="Grabherr M.G."/>
            <person name="Kodira C.D."/>
            <person name="Kohler A."/>
            <person name="Kuees U."/>
            <person name="Lindquist E.A."/>
            <person name="Lucas S.M."/>
            <person name="Mago R."/>
            <person name="Mauceli E."/>
            <person name="Morin E."/>
            <person name="Murat C."/>
            <person name="Pangilinan J.L."/>
            <person name="Park R."/>
            <person name="Pearson M."/>
            <person name="Quesneville H."/>
            <person name="Rouhier N."/>
            <person name="Sakthikumar S."/>
            <person name="Salamov A.A."/>
            <person name="Schmutz J."/>
            <person name="Selles B."/>
            <person name="Shapiro H."/>
            <person name="Tanguay P."/>
            <person name="Tuskan G.A."/>
            <person name="Henrissat B."/>
            <person name="Van de Peer Y."/>
            <person name="Rouze P."/>
            <person name="Ellis J.G."/>
            <person name="Dodds P.N."/>
            <person name="Schein J.E."/>
            <person name="Zhong S."/>
            <person name="Hamelin R.C."/>
            <person name="Grigoriev I.V."/>
            <person name="Szabo L.J."/>
            <person name="Martin F."/>
        </authorList>
    </citation>
    <scope>NUCLEOTIDE SEQUENCE [LARGE SCALE GENOMIC DNA]</scope>
    <source>
        <strain evidence="3">98AG31 / pathotype 3-4-7</strain>
    </source>
</reference>
<feature type="compositionally biased region" description="Low complexity" evidence="1">
    <location>
        <begin position="121"/>
        <end position="132"/>
    </location>
</feature>
<feature type="compositionally biased region" description="Basic and acidic residues" evidence="1">
    <location>
        <begin position="350"/>
        <end position="362"/>
    </location>
</feature>
<protein>
    <submittedName>
        <fullName evidence="2">Uncharacterized protein</fullName>
    </submittedName>
</protein>
<proteinExistence type="predicted"/>
<feature type="compositionally biased region" description="Polar residues" evidence="1">
    <location>
        <begin position="395"/>
        <end position="404"/>
    </location>
</feature>
<dbReference type="HOGENOM" id="CLU_462374_0_0_1"/>
<keyword evidence="3" id="KW-1185">Reference proteome</keyword>
<dbReference type="InParanoid" id="F4RB23"/>
<name>F4RB23_MELLP</name>
<feature type="region of interest" description="Disordered" evidence="1">
    <location>
        <begin position="319"/>
        <end position="406"/>
    </location>
</feature>